<name>A0A4Y9EPR9_9SPHN</name>
<keyword evidence="3" id="KW-0378">Hydrolase</keyword>
<dbReference type="AlphaFoldDB" id="A0A4Y9EPR9"/>
<dbReference type="PANTHER" id="PTHR43283:SF7">
    <property type="entry name" value="BETA-LACTAMASE-RELATED DOMAIN-CONTAINING PROTEIN"/>
    <property type="match status" value="1"/>
</dbReference>
<evidence type="ECO:0000313" key="4">
    <source>
        <dbReference type="Proteomes" id="UP000297737"/>
    </source>
</evidence>
<keyword evidence="1" id="KW-0732">Signal</keyword>
<sequence>MNLGSRSVQRTAMTLAATFAVLALGAPRAAAEPANTLPGGILAEARAGFTPEQARKLRQGYSPEALIAAGDVALFHFLDIGLWLETEIAARSGAVMPLEVRLDPAIGQTHVGTAGGGLPLLAYLRSEKSRAQGMIVMQGGRIIFEDYPGMRPTDNHVWMSISKTTASLVVRQLVEEGKIDVDKPIDSYIPALRGTEWRGTRVIDVLDMASGMDIVENQANRENPHSIIARYNHATVGEPNADGKVESQLEVIRTAKRMGPAGVAFDYSSLNTTVLALLAEAVEGRRWGDIFQDRVWAKMGVEGDMQVALAPDGTPQAHGLLATRLRDLARYGLLYTPSWAKASREQIVSDAYVHEIQTGGRQQIFRKGELGNVMAKAVFPAHPPSANHWQWDAIWDDGDFFKGGVFGQGLYVSPRNDLVVAWYSTVMSSDLPQYARQISDDLGKRKP</sequence>
<proteinExistence type="predicted"/>
<feature type="chain" id="PRO_5021293890" evidence="1">
    <location>
        <begin position="32"/>
        <end position="447"/>
    </location>
</feature>
<evidence type="ECO:0000256" key="1">
    <source>
        <dbReference type="SAM" id="SignalP"/>
    </source>
</evidence>
<dbReference type="InterPro" id="IPR050789">
    <property type="entry name" value="Diverse_Enzym_Activities"/>
</dbReference>
<evidence type="ECO:0000313" key="3">
    <source>
        <dbReference type="EMBL" id="TFU05617.1"/>
    </source>
</evidence>
<evidence type="ECO:0000259" key="2">
    <source>
        <dbReference type="Pfam" id="PF00144"/>
    </source>
</evidence>
<gene>
    <name evidence="3" type="ORF">EUV02_00845</name>
</gene>
<dbReference type="Proteomes" id="UP000297737">
    <property type="component" value="Unassembled WGS sequence"/>
</dbReference>
<dbReference type="GO" id="GO:0016787">
    <property type="term" value="F:hydrolase activity"/>
    <property type="evidence" value="ECO:0007669"/>
    <property type="project" value="UniProtKB-KW"/>
</dbReference>
<reference evidence="3 4" key="1">
    <citation type="submission" date="2019-02" db="EMBL/GenBank/DDBJ databases">
        <title>Polymorphobacter sp. isolated from the lake at the Tibet of China.</title>
        <authorList>
            <person name="Li A."/>
        </authorList>
    </citation>
    <scope>NUCLEOTIDE SEQUENCE [LARGE SCALE GENOMIC DNA]</scope>
    <source>
        <strain evidence="3 4">DJ1R-1</strain>
    </source>
</reference>
<dbReference type="PANTHER" id="PTHR43283">
    <property type="entry name" value="BETA-LACTAMASE-RELATED"/>
    <property type="match status" value="1"/>
</dbReference>
<dbReference type="InterPro" id="IPR012338">
    <property type="entry name" value="Beta-lactam/transpept-like"/>
</dbReference>
<dbReference type="EMBL" id="SIHO01000001">
    <property type="protein sequence ID" value="TFU05617.1"/>
    <property type="molecule type" value="Genomic_DNA"/>
</dbReference>
<comment type="caution">
    <text evidence="3">The sequence shown here is derived from an EMBL/GenBank/DDBJ whole genome shotgun (WGS) entry which is preliminary data.</text>
</comment>
<dbReference type="Gene3D" id="3.40.710.10">
    <property type="entry name" value="DD-peptidase/beta-lactamase superfamily"/>
    <property type="match status" value="1"/>
</dbReference>
<feature type="domain" description="Beta-lactamase-related" evidence="2">
    <location>
        <begin position="134"/>
        <end position="429"/>
    </location>
</feature>
<feature type="signal peptide" evidence="1">
    <location>
        <begin position="1"/>
        <end position="31"/>
    </location>
</feature>
<organism evidence="3 4">
    <name type="scientific">Glacieibacterium arshaanense</name>
    <dbReference type="NCBI Taxonomy" id="2511025"/>
    <lineage>
        <taxon>Bacteria</taxon>
        <taxon>Pseudomonadati</taxon>
        <taxon>Pseudomonadota</taxon>
        <taxon>Alphaproteobacteria</taxon>
        <taxon>Sphingomonadales</taxon>
        <taxon>Sphingosinicellaceae</taxon>
        <taxon>Glacieibacterium</taxon>
    </lineage>
</organism>
<dbReference type="InterPro" id="IPR001466">
    <property type="entry name" value="Beta-lactam-related"/>
</dbReference>
<dbReference type="SUPFAM" id="SSF56601">
    <property type="entry name" value="beta-lactamase/transpeptidase-like"/>
    <property type="match status" value="1"/>
</dbReference>
<keyword evidence="4" id="KW-1185">Reference proteome</keyword>
<protein>
    <submittedName>
        <fullName evidence="3">Class A beta-lactamase-related serine hydrolase</fullName>
    </submittedName>
</protein>
<dbReference type="Pfam" id="PF00144">
    <property type="entry name" value="Beta-lactamase"/>
    <property type="match status" value="1"/>
</dbReference>
<dbReference type="OrthoDB" id="9814204at2"/>
<accession>A0A4Y9EPR9</accession>